<reference evidence="4 5" key="1">
    <citation type="submission" date="2016-11" db="EMBL/GenBank/DDBJ databases">
        <authorList>
            <person name="Jaros S."/>
            <person name="Januszkiewicz K."/>
            <person name="Wedrychowicz H."/>
        </authorList>
    </citation>
    <scope>NUCLEOTIDE SEQUENCE [LARGE SCALE GENOMIC DNA]</scope>
    <source>
        <strain evidence="4 5">DSM 18772</strain>
    </source>
</reference>
<feature type="signal peptide" evidence="2">
    <location>
        <begin position="1"/>
        <end position="17"/>
    </location>
</feature>
<dbReference type="AlphaFoldDB" id="A0A1M6CZD6"/>
<dbReference type="Gene3D" id="3.30.530.20">
    <property type="match status" value="1"/>
</dbReference>
<evidence type="ECO:0000259" key="3">
    <source>
        <dbReference type="Pfam" id="PF08327"/>
    </source>
</evidence>
<dbReference type="OrthoDB" id="9800600at2"/>
<evidence type="ECO:0000313" key="4">
    <source>
        <dbReference type="EMBL" id="SHI66310.1"/>
    </source>
</evidence>
<keyword evidence="5" id="KW-1185">Reference proteome</keyword>
<proteinExistence type="inferred from homology"/>
<dbReference type="RefSeq" id="WP_143158004.1">
    <property type="nucleotide sequence ID" value="NZ_FQYR01000002.1"/>
</dbReference>
<sequence>MRITLILLACLCLPLQAEPVKPEFSYTTFIAKPAKTVWNALTQKEAVNQYYLAPIHTLELKQGGKISYGGDQEMISGTITKLEAPKTLTHTFNFAGSKDAETTVSYSIEPIGEEMCALTVTHSGFEEENQTYANVAGGWPVILSSLKTLLETGKPMPWPKPEAQEKE</sequence>
<name>A0A1M6CZD6_9BACT</name>
<keyword evidence="2" id="KW-0732">Signal</keyword>
<dbReference type="InterPro" id="IPR023393">
    <property type="entry name" value="START-like_dom_sf"/>
</dbReference>
<dbReference type="EMBL" id="FQYR01000002">
    <property type="protein sequence ID" value="SHI66310.1"/>
    <property type="molecule type" value="Genomic_DNA"/>
</dbReference>
<dbReference type="Proteomes" id="UP000184510">
    <property type="component" value="Unassembled WGS sequence"/>
</dbReference>
<dbReference type="STRING" id="1123071.SAMN02745181_0606"/>
<evidence type="ECO:0000256" key="1">
    <source>
        <dbReference type="ARBA" id="ARBA00006817"/>
    </source>
</evidence>
<dbReference type="Pfam" id="PF08327">
    <property type="entry name" value="AHSA1"/>
    <property type="match status" value="1"/>
</dbReference>
<protein>
    <submittedName>
        <fullName evidence="4">Uncharacterized conserved protein YndB, AHSA1/START domain</fullName>
    </submittedName>
</protein>
<gene>
    <name evidence="4" type="ORF">SAMN02745181_0606</name>
</gene>
<feature type="chain" id="PRO_5012386970" evidence="2">
    <location>
        <begin position="18"/>
        <end position="167"/>
    </location>
</feature>
<feature type="domain" description="Activator of Hsp90 ATPase homologue 1/2-like C-terminal" evidence="3">
    <location>
        <begin position="33"/>
        <end position="151"/>
    </location>
</feature>
<organism evidence="4 5">
    <name type="scientific">Rubritalea squalenifaciens DSM 18772</name>
    <dbReference type="NCBI Taxonomy" id="1123071"/>
    <lineage>
        <taxon>Bacteria</taxon>
        <taxon>Pseudomonadati</taxon>
        <taxon>Verrucomicrobiota</taxon>
        <taxon>Verrucomicrobiia</taxon>
        <taxon>Verrucomicrobiales</taxon>
        <taxon>Rubritaleaceae</taxon>
        <taxon>Rubritalea</taxon>
    </lineage>
</organism>
<evidence type="ECO:0000313" key="5">
    <source>
        <dbReference type="Proteomes" id="UP000184510"/>
    </source>
</evidence>
<evidence type="ECO:0000256" key="2">
    <source>
        <dbReference type="SAM" id="SignalP"/>
    </source>
</evidence>
<accession>A0A1M6CZD6</accession>
<comment type="similarity">
    <text evidence="1">Belongs to the AHA1 family.</text>
</comment>
<dbReference type="InParanoid" id="A0A1M6CZD6"/>
<dbReference type="InterPro" id="IPR013538">
    <property type="entry name" value="ASHA1/2-like_C"/>
</dbReference>
<dbReference type="SUPFAM" id="SSF55961">
    <property type="entry name" value="Bet v1-like"/>
    <property type="match status" value="1"/>
</dbReference>